<evidence type="ECO:0000313" key="1">
    <source>
        <dbReference type="EMBL" id="KKN96195.1"/>
    </source>
</evidence>
<gene>
    <name evidence="1" type="ORF">LCGC14_0171250</name>
</gene>
<dbReference type="Gene3D" id="1.25.40.10">
    <property type="entry name" value="Tetratricopeptide repeat domain"/>
    <property type="match status" value="1"/>
</dbReference>
<proteinExistence type="predicted"/>
<sequence length="267" mass="29555">MHLLTKRLFSCVLFLLISGFAYGYQENTHLQEGLAALRAGQKIEAWNLLFPYAQRGDVQAMFYLGDMMMRSPEYQDHLQRAIEFFRVAAEKGHAGAQKLLPQAQRILESKLSNAPRLIAGASGIPLENEIESVNRSLEAYKQNVLAFVDSPATTGNIPRVEILYFMPGADSAINSLYAKSQELAQRFGTEIKSRYFVNINAEDLRQGMTAGMSSLQNSGMTPDLGGEIASRYGINTLPAFVIVKADGTYSVEYSLSSLSQKLINILL</sequence>
<name>A0A0F9USX8_9ZZZZ</name>
<comment type="caution">
    <text evidence="1">The sequence shown here is derived from an EMBL/GenBank/DDBJ whole genome shotgun (WGS) entry which is preliminary data.</text>
</comment>
<dbReference type="InterPro" id="IPR011990">
    <property type="entry name" value="TPR-like_helical_dom_sf"/>
</dbReference>
<reference evidence="1" key="1">
    <citation type="journal article" date="2015" name="Nature">
        <title>Complex archaea that bridge the gap between prokaryotes and eukaryotes.</title>
        <authorList>
            <person name="Spang A."/>
            <person name="Saw J.H."/>
            <person name="Jorgensen S.L."/>
            <person name="Zaremba-Niedzwiedzka K."/>
            <person name="Martijn J."/>
            <person name="Lind A.E."/>
            <person name="van Eijk R."/>
            <person name="Schleper C."/>
            <person name="Guy L."/>
            <person name="Ettema T.J."/>
        </authorList>
    </citation>
    <scope>NUCLEOTIDE SEQUENCE</scope>
</reference>
<dbReference type="SUPFAM" id="SSF81901">
    <property type="entry name" value="HCP-like"/>
    <property type="match status" value="1"/>
</dbReference>
<dbReference type="EMBL" id="LAZR01000066">
    <property type="protein sequence ID" value="KKN96195.1"/>
    <property type="molecule type" value="Genomic_DNA"/>
</dbReference>
<protein>
    <recommendedName>
        <fullName evidence="2">Thioredoxin-like fold domain-containing protein</fullName>
    </recommendedName>
</protein>
<evidence type="ECO:0008006" key="2">
    <source>
        <dbReference type="Google" id="ProtNLM"/>
    </source>
</evidence>
<accession>A0A0F9USX8</accession>
<organism evidence="1">
    <name type="scientific">marine sediment metagenome</name>
    <dbReference type="NCBI Taxonomy" id="412755"/>
    <lineage>
        <taxon>unclassified sequences</taxon>
        <taxon>metagenomes</taxon>
        <taxon>ecological metagenomes</taxon>
    </lineage>
</organism>
<dbReference type="AlphaFoldDB" id="A0A0F9USX8"/>